<proteinExistence type="predicted"/>
<organism evidence="2">
    <name type="scientific">marine metagenome</name>
    <dbReference type="NCBI Taxonomy" id="408172"/>
    <lineage>
        <taxon>unclassified sequences</taxon>
        <taxon>metagenomes</taxon>
        <taxon>ecological metagenomes</taxon>
    </lineage>
</organism>
<feature type="compositionally biased region" description="Basic and acidic residues" evidence="1">
    <location>
        <begin position="118"/>
        <end position="127"/>
    </location>
</feature>
<name>A0A381X327_9ZZZZ</name>
<gene>
    <name evidence="2" type="ORF">METZ01_LOCUS111856</name>
</gene>
<accession>A0A381X327</accession>
<feature type="region of interest" description="Disordered" evidence="1">
    <location>
        <begin position="114"/>
        <end position="137"/>
    </location>
</feature>
<feature type="non-terminal residue" evidence="2">
    <location>
        <position position="1"/>
    </location>
</feature>
<reference evidence="2" key="1">
    <citation type="submission" date="2018-05" db="EMBL/GenBank/DDBJ databases">
        <authorList>
            <person name="Lanie J.A."/>
            <person name="Ng W.-L."/>
            <person name="Kazmierczak K.M."/>
            <person name="Andrzejewski T.M."/>
            <person name="Davidsen T.M."/>
            <person name="Wayne K.J."/>
            <person name="Tettelin H."/>
            <person name="Glass J.I."/>
            <person name="Rusch D."/>
            <person name="Podicherti R."/>
            <person name="Tsui H.-C.T."/>
            <person name="Winkler M.E."/>
        </authorList>
    </citation>
    <scope>NUCLEOTIDE SEQUENCE</scope>
</reference>
<evidence type="ECO:0000313" key="2">
    <source>
        <dbReference type="EMBL" id="SVA59002.1"/>
    </source>
</evidence>
<sequence>VYTVQCIDCSYVFDDFEDEFALCPECGKQQPESGSWATEEMARIETLEKESSFAEAVAEAMDLLYMATDVEYGDWPFAHRLAEIIRRLCDEGGLAKESEEHELHWNLIEANQMGGSQKRTESYERWRSSRPAPAQDD</sequence>
<dbReference type="EMBL" id="UINC01013698">
    <property type="protein sequence ID" value="SVA59002.1"/>
    <property type="molecule type" value="Genomic_DNA"/>
</dbReference>
<dbReference type="AlphaFoldDB" id="A0A381X327"/>
<protein>
    <submittedName>
        <fullName evidence="2">Uncharacterized protein</fullName>
    </submittedName>
</protein>
<evidence type="ECO:0000256" key="1">
    <source>
        <dbReference type="SAM" id="MobiDB-lite"/>
    </source>
</evidence>